<dbReference type="PANTHER" id="PTHR34068:SF2">
    <property type="entry name" value="UPF0145 PROTEIN SCO3412"/>
    <property type="match status" value="1"/>
</dbReference>
<dbReference type="Proteomes" id="UP000234329">
    <property type="component" value="Unassembled WGS sequence"/>
</dbReference>
<dbReference type="InParanoid" id="A0A2I1DII9"/>
<dbReference type="InterPro" id="IPR035439">
    <property type="entry name" value="UPF0145_dom_sf"/>
</dbReference>
<evidence type="ECO:0000313" key="3">
    <source>
        <dbReference type="EMBL" id="PKY09687.1"/>
    </source>
</evidence>
<comment type="similarity">
    <text evidence="1 2">Belongs to the UPF0145 family.</text>
</comment>
<dbReference type="PANTHER" id="PTHR34068">
    <property type="entry name" value="UPF0145 PROTEIN YBJQ"/>
    <property type="match status" value="1"/>
</dbReference>
<evidence type="ECO:0000256" key="2">
    <source>
        <dbReference type="HAMAP-Rule" id="MF_00338"/>
    </source>
</evidence>
<comment type="caution">
    <text evidence="3">The sequence shown here is derived from an EMBL/GenBank/DDBJ whole genome shotgun (WGS) entry which is preliminary data.</text>
</comment>
<name>A0A2I1DII9_9PROT</name>
<proteinExistence type="inferred from homology"/>
<dbReference type="AlphaFoldDB" id="A0A2I1DII9"/>
<dbReference type="EMBL" id="MXAV01000053">
    <property type="protein sequence ID" value="PKY09687.1"/>
    <property type="molecule type" value="Genomic_DNA"/>
</dbReference>
<evidence type="ECO:0000256" key="1">
    <source>
        <dbReference type="ARBA" id="ARBA00010751"/>
    </source>
</evidence>
<organism evidence="3 4">
    <name type="scientific">Acidithiobacillus marinus</name>
    <dbReference type="NCBI Taxonomy" id="187490"/>
    <lineage>
        <taxon>Bacteria</taxon>
        <taxon>Pseudomonadati</taxon>
        <taxon>Pseudomonadota</taxon>
        <taxon>Acidithiobacillia</taxon>
        <taxon>Acidithiobacillales</taxon>
        <taxon>Acidithiobacillaceae</taxon>
        <taxon>Acidithiobacillus</taxon>
    </lineage>
</organism>
<dbReference type="FunCoup" id="A0A2I1DII9">
    <property type="interactions" value="106"/>
</dbReference>
<keyword evidence="4" id="KW-1185">Reference proteome</keyword>
<dbReference type="InterPro" id="IPR002765">
    <property type="entry name" value="UPF0145_YbjQ-like"/>
</dbReference>
<gene>
    <name evidence="3" type="ORF">B1757_13880</name>
</gene>
<protein>
    <recommendedName>
        <fullName evidence="2">UPF0145 protein B1757_13880</fullName>
    </recommendedName>
</protein>
<dbReference type="HAMAP" id="MF_00338">
    <property type="entry name" value="UPF0145"/>
    <property type="match status" value="1"/>
</dbReference>
<dbReference type="OrthoDB" id="9796448at2"/>
<dbReference type="RefSeq" id="WP_101538897.1">
    <property type="nucleotide sequence ID" value="NZ_MXAV01000053.1"/>
</dbReference>
<dbReference type="Pfam" id="PF01906">
    <property type="entry name" value="YbjQ_1"/>
    <property type="match status" value="1"/>
</dbReference>
<sequence>MPAIIATTDNIPGHRVTEIMGVAFGTAVRSRNVAGNFMAGVAAVFGGKQKGNINLLTKTRDDAIQSLAEQAESMGGNAVLSMRFDSGEFDSGGGNIMEEMVAYGTVVKIELNTKTA</sequence>
<accession>A0A2I1DII9</accession>
<dbReference type="Gene3D" id="3.30.110.70">
    <property type="entry name" value="Hypothetical protein apc22750. Chain B"/>
    <property type="match status" value="1"/>
</dbReference>
<reference evidence="3 4" key="1">
    <citation type="submission" date="2017-03" db="EMBL/GenBank/DDBJ databases">
        <title>Draft genime sequence of the acidophilic sulfur-oxidizing bacterium Acidithiobacillus sp. SH, isolated from seawater.</title>
        <authorList>
            <person name="Sharmin S."/>
            <person name="Tokuhisa M."/>
            <person name="Kanao T."/>
            <person name="Kamimura K."/>
        </authorList>
    </citation>
    <scope>NUCLEOTIDE SEQUENCE [LARGE SCALE GENOMIC DNA]</scope>
    <source>
        <strain evidence="3 4">SH</strain>
    </source>
</reference>
<dbReference type="SUPFAM" id="SSF117782">
    <property type="entry name" value="YbjQ-like"/>
    <property type="match status" value="1"/>
</dbReference>
<evidence type="ECO:0000313" key="4">
    <source>
        <dbReference type="Proteomes" id="UP000234329"/>
    </source>
</evidence>